<gene>
    <name evidence="4" type="ORF">EDD54_0133</name>
</gene>
<accession>A0A4R6RIR8</accession>
<dbReference type="EMBL" id="SNXY01000006">
    <property type="protein sequence ID" value="TDP86264.1"/>
    <property type="molecule type" value="Genomic_DNA"/>
</dbReference>
<reference evidence="4 5" key="1">
    <citation type="submission" date="2019-03" db="EMBL/GenBank/DDBJ databases">
        <title>Genomic Encyclopedia of Type Strains, Phase IV (KMG-IV): sequencing the most valuable type-strain genomes for metagenomic binning, comparative biology and taxonomic classification.</title>
        <authorList>
            <person name="Goeker M."/>
        </authorList>
    </citation>
    <scope>NUCLEOTIDE SEQUENCE [LARGE SCALE GENOMIC DNA]</scope>
    <source>
        <strain evidence="4 5">DSM 102969</strain>
    </source>
</reference>
<feature type="region of interest" description="Disordered" evidence="1">
    <location>
        <begin position="85"/>
        <end position="166"/>
    </location>
</feature>
<evidence type="ECO:0000259" key="3">
    <source>
        <dbReference type="Pfam" id="PF13670"/>
    </source>
</evidence>
<organism evidence="4 5">
    <name type="scientific">Oharaeibacter diazotrophicus</name>
    <dbReference type="NCBI Taxonomy" id="1920512"/>
    <lineage>
        <taxon>Bacteria</taxon>
        <taxon>Pseudomonadati</taxon>
        <taxon>Pseudomonadota</taxon>
        <taxon>Alphaproteobacteria</taxon>
        <taxon>Hyphomicrobiales</taxon>
        <taxon>Pleomorphomonadaceae</taxon>
        <taxon>Oharaeibacter</taxon>
    </lineage>
</organism>
<feature type="compositionally biased region" description="Basic and acidic residues" evidence="1">
    <location>
        <begin position="88"/>
        <end position="123"/>
    </location>
</feature>
<name>A0A4R6RIR8_9HYPH</name>
<evidence type="ECO:0000256" key="1">
    <source>
        <dbReference type="SAM" id="MobiDB-lite"/>
    </source>
</evidence>
<dbReference type="AlphaFoldDB" id="A0A4R6RIR8"/>
<proteinExistence type="predicted"/>
<dbReference type="InterPro" id="IPR025711">
    <property type="entry name" value="PepSY"/>
</dbReference>
<keyword evidence="2" id="KW-0732">Signal</keyword>
<feature type="compositionally biased region" description="Pro residues" evidence="1">
    <location>
        <begin position="139"/>
        <end position="148"/>
    </location>
</feature>
<evidence type="ECO:0000256" key="2">
    <source>
        <dbReference type="SAM" id="SignalP"/>
    </source>
</evidence>
<feature type="signal peptide" evidence="2">
    <location>
        <begin position="1"/>
        <end position="22"/>
    </location>
</feature>
<keyword evidence="5" id="KW-1185">Reference proteome</keyword>
<dbReference type="RefSeq" id="WP_207620344.1">
    <property type="nucleotide sequence ID" value="NZ_BSPM01000008.1"/>
</dbReference>
<dbReference type="Proteomes" id="UP000294547">
    <property type="component" value="Unassembled WGS sequence"/>
</dbReference>
<evidence type="ECO:0000313" key="4">
    <source>
        <dbReference type="EMBL" id="TDP86264.1"/>
    </source>
</evidence>
<protein>
    <recommendedName>
        <fullName evidence="3">PepSY domain-containing protein</fullName>
    </recommendedName>
</protein>
<dbReference type="Pfam" id="PF13670">
    <property type="entry name" value="PepSY_2"/>
    <property type="match status" value="1"/>
</dbReference>
<evidence type="ECO:0000313" key="5">
    <source>
        <dbReference type="Proteomes" id="UP000294547"/>
    </source>
</evidence>
<feature type="domain" description="PepSY" evidence="3">
    <location>
        <begin position="7"/>
        <end position="87"/>
    </location>
</feature>
<sequence length="166" mass="18031">MKTRTWIAAMAVVVSGAGAALADDDGCEARVGDWQPRSAVVKMAEQRGWTVQRIKTDDGCYEIVCTDREGRSFEAIVDPATLEVIATESRRGGHDRHGDGRDARGHGDDDHRRSAESGRRGHDDEDDEDDDEGGRRTPPAGPSDPNAPVPDNGLFNGKLRPKVQVQ</sequence>
<comment type="caution">
    <text evidence="4">The sequence shown here is derived from an EMBL/GenBank/DDBJ whole genome shotgun (WGS) entry which is preliminary data.</text>
</comment>
<feature type="chain" id="PRO_5020597106" description="PepSY domain-containing protein" evidence="2">
    <location>
        <begin position="23"/>
        <end position="166"/>
    </location>
</feature>